<evidence type="ECO:0000313" key="2">
    <source>
        <dbReference type="Proteomes" id="UP001151760"/>
    </source>
</evidence>
<name>A0ABQ5HJT5_9ASTR</name>
<reference evidence="1" key="1">
    <citation type="journal article" date="2022" name="Int. J. Mol. Sci.">
        <title>Draft Genome of Tanacetum Coccineum: Genomic Comparison of Closely Related Tanacetum-Family Plants.</title>
        <authorList>
            <person name="Yamashiro T."/>
            <person name="Shiraishi A."/>
            <person name="Nakayama K."/>
            <person name="Satake H."/>
        </authorList>
    </citation>
    <scope>NUCLEOTIDE SEQUENCE</scope>
</reference>
<gene>
    <name evidence="1" type="ORF">Tco_1069388</name>
</gene>
<comment type="caution">
    <text evidence="1">The sequence shown here is derived from an EMBL/GenBank/DDBJ whole genome shotgun (WGS) entry which is preliminary data.</text>
</comment>
<accession>A0ABQ5HJT5</accession>
<organism evidence="1 2">
    <name type="scientific">Tanacetum coccineum</name>
    <dbReference type="NCBI Taxonomy" id="301880"/>
    <lineage>
        <taxon>Eukaryota</taxon>
        <taxon>Viridiplantae</taxon>
        <taxon>Streptophyta</taxon>
        <taxon>Embryophyta</taxon>
        <taxon>Tracheophyta</taxon>
        <taxon>Spermatophyta</taxon>
        <taxon>Magnoliopsida</taxon>
        <taxon>eudicotyledons</taxon>
        <taxon>Gunneridae</taxon>
        <taxon>Pentapetalae</taxon>
        <taxon>asterids</taxon>
        <taxon>campanulids</taxon>
        <taxon>Asterales</taxon>
        <taxon>Asteraceae</taxon>
        <taxon>Asteroideae</taxon>
        <taxon>Anthemideae</taxon>
        <taxon>Anthemidinae</taxon>
        <taxon>Tanacetum</taxon>
    </lineage>
</organism>
<dbReference type="EMBL" id="BQNB010019658">
    <property type="protein sequence ID" value="GJT87671.1"/>
    <property type="molecule type" value="Genomic_DNA"/>
</dbReference>
<sequence length="78" mass="9137">MEWLPKCAELEMVVGSQKWLDMMVLYYRRVTFVHELESLSGVIATTKTADFFNETMIKDDGRIMQLHNLKRAAEERAI</sequence>
<evidence type="ECO:0000313" key="1">
    <source>
        <dbReference type="EMBL" id="GJT87671.1"/>
    </source>
</evidence>
<reference evidence="1" key="2">
    <citation type="submission" date="2022-01" db="EMBL/GenBank/DDBJ databases">
        <authorList>
            <person name="Yamashiro T."/>
            <person name="Shiraishi A."/>
            <person name="Satake H."/>
            <person name="Nakayama K."/>
        </authorList>
    </citation>
    <scope>NUCLEOTIDE SEQUENCE</scope>
</reference>
<keyword evidence="2" id="KW-1185">Reference proteome</keyword>
<protein>
    <submittedName>
        <fullName evidence="1">Uncharacterized protein</fullName>
    </submittedName>
</protein>
<dbReference type="Proteomes" id="UP001151760">
    <property type="component" value="Unassembled WGS sequence"/>
</dbReference>
<proteinExistence type="predicted"/>